<proteinExistence type="predicted"/>
<reference evidence="1" key="4">
    <citation type="submission" date="2019-03" db="UniProtKB">
        <authorList>
            <consortium name="EnsemblPlants"/>
        </authorList>
    </citation>
    <scope>IDENTIFICATION</scope>
</reference>
<evidence type="ECO:0000313" key="1">
    <source>
        <dbReference type="EnsemblPlants" id="AET7Gv20490700.9"/>
    </source>
</evidence>
<protein>
    <submittedName>
        <fullName evidence="1">Uncharacterized protein</fullName>
    </submittedName>
</protein>
<keyword evidence="2" id="KW-1185">Reference proteome</keyword>
<organism evidence="1 2">
    <name type="scientific">Aegilops tauschii subsp. strangulata</name>
    <name type="common">Goatgrass</name>
    <dbReference type="NCBI Taxonomy" id="200361"/>
    <lineage>
        <taxon>Eukaryota</taxon>
        <taxon>Viridiplantae</taxon>
        <taxon>Streptophyta</taxon>
        <taxon>Embryophyta</taxon>
        <taxon>Tracheophyta</taxon>
        <taxon>Spermatophyta</taxon>
        <taxon>Magnoliopsida</taxon>
        <taxon>Liliopsida</taxon>
        <taxon>Poales</taxon>
        <taxon>Poaceae</taxon>
        <taxon>BOP clade</taxon>
        <taxon>Pooideae</taxon>
        <taxon>Triticodae</taxon>
        <taxon>Triticeae</taxon>
        <taxon>Triticinae</taxon>
        <taxon>Aegilops</taxon>
    </lineage>
</organism>
<reference evidence="1" key="3">
    <citation type="journal article" date="2017" name="Nature">
        <title>Genome sequence of the progenitor of the wheat D genome Aegilops tauschii.</title>
        <authorList>
            <person name="Luo M.C."/>
            <person name="Gu Y.Q."/>
            <person name="Puiu D."/>
            <person name="Wang H."/>
            <person name="Twardziok S.O."/>
            <person name="Deal K.R."/>
            <person name="Huo N."/>
            <person name="Zhu T."/>
            <person name="Wang L."/>
            <person name="Wang Y."/>
            <person name="McGuire P.E."/>
            <person name="Liu S."/>
            <person name="Long H."/>
            <person name="Ramasamy R.K."/>
            <person name="Rodriguez J.C."/>
            <person name="Van S.L."/>
            <person name="Yuan L."/>
            <person name="Wang Z."/>
            <person name="Xia Z."/>
            <person name="Xiao L."/>
            <person name="Anderson O.D."/>
            <person name="Ouyang S."/>
            <person name="Liang Y."/>
            <person name="Zimin A.V."/>
            <person name="Pertea G."/>
            <person name="Qi P."/>
            <person name="Bennetzen J.L."/>
            <person name="Dai X."/>
            <person name="Dawson M.W."/>
            <person name="Muller H.G."/>
            <person name="Kugler K."/>
            <person name="Rivarola-Duarte L."/>
            <person name="Spannagl M."/>
            <person name="Mayer K.F.X."/>
            <person name="Lu F.H."/>
            <person name="Bevan M.W."/>
            <person name="Leroy P."/>
            <person name="Li P."/>
            <person name="You F.M."/>
            <person name="Sun Q."/>
            <person name="Liu Z."/>
            <person name="Lyons E."/>
            <person name="Wicker T."/>
            <person name="Salzberg S.L."/>
            <person name="Devos K.M."/>
            <person name="Dvorak J."/>
        </authorList>
    </citation>
    <scope>NUCLEOTIDE SEQUENCE [LARGE SCALE GENOMIC DNA]</scope>
    <source>
        <strain evidence="1">cv. AL8/78</strain>
    </source>
</reference>
<dbReference type="Gramene" id="AET7Gv20490700.9">
    <property type="protein sequence ID" value="AET7Gv20490700.9"/>
    <property type="gene ID" value="AET7Gv20490700"/>
</dbReference>
<reference evidence="2" key="2">
    <citation type="journal article" date="2017" name="Nat. Plants">
        <title>The Aegilops tauschii genome reveals multiple impacts of transposons.</title>
        <authorList>
            <person name="Zhao G."/>
            <person name="Zou C."/>
            <person name="Li K."/>
            <person name="Wang K."/>
            <person name="Li T."/>
            <person name="Gao L."/>
            <person name="Zhang X."/>
            <person name="Wang H."/>
            <person name="Yang Z."/>
            <person name="Liu X."/>
            <person name="Jiang W."/>
            <person name="Mao L."/>
            <person name="Kong X."/>
            <person name="Jiao Y."/>
            <person name="Jia J."/>
        </authorList>
    </citation>
    <scope>NUCLEOTIDE SEQUENCE [LARGE SCALE GENOMIC DNA]</scope>
    <source>
        <strain evidence="2">cv. AL8/78</strain>
    </source>
</reference>
<dbReference type="EnsemblPlants" id="AET7Gv20490700.9">
    <property type="protein sequence ID" value="AET7Gv20490700.9"/>
    <property type="gene ID" value="AET7Gv20490700"/>
</dbReference>
<dbReference type="AlphaFoldDB" id="A0A453R7M1"/>
<sequence>MLMFMSVYVPAYTQICFALCRNYWILYIKLDQVCPLLLLLYLAIELHWFLQRWHALIDLLLCRVCKGFSVYDYLVLLSSKAVSSFAGTNGRK</sequence>
<reference evidence="1" key="5">
    <citation type="journal article" date="2021" name="G3 (Bethesda)">
        <title>Aegilops tauschii genome assembly Aet v5.0 features greater sequence contiguity and improved annotation.</title>
        <authorList>
            <person name="Wang L."/>
            <person name="Zhu T."/>
            <person name="Rodriguez J.C."/>
            <person name="Deal K.R."/>
            <person name="Dubcovsky J."/>
            <person name="McGuire P.E."/>
            <person name="Lux T."/>
            <person name="Spannagl M."/>
            <person name="Mayer K.F.X."/>
            <person name="Baldrich P."/>
            <person name="Meyers B.C."/>
            <person name="Huo N."/>
            <person name="Gu Y.Q."/>
            <person name="Zhou H."/>
            <person name="Devos K.M."/>
            <person name="Bennetzen J.L."/>
            <person name="Unver T."/>
            <person name="Budak H."/>
            <person name="Gulick P.J."/>
            <person name="Galiba G."/>
            <person name="Kalapos B."/>
            <person name="Nelson D.R."/>
            <person name="Li P."/>
            <person name="You F.M."/>
            <person name="Luo M.C."/>
            <person name="Dvorak J."/>
        </authorList>
    </citation>
    <scope>NUCLEOTIDE SEQUENCE [LARGE SCALE GENOMIC DNA]</scope>
    <source>
        <strain evidence="1">cv. AL8/78</strain>
    </source>
</reference>
<evidence type="ECO:0000313" key="2">
    <source>
        <dbReference type="Proteomes" id="UP000015105"/>
    </source>
</evidence>
<accession>A0A453R7M1</accession>
<name>A0A453R7M1_AEGTS</name>
<dbReference type="Proteomes" id="UP000015105">
    <property type="component" value="Chromosome 7D"/>
</dbReference>
<reference evidence="2" key="1">
    <citation type="journal article" date="2014" name="Science">
        <title>Ancient hybridizations among the ancestral genomes of bread wheat.</title>
        <authorList>
            <consortium name="International Wheat Genome Sequencing Consortium,"/>
            <person name="Marcussen T."/>
            <person name="Sandve S.R."/>
            <person name="Heier L."/>
            <person name="Spannagl M."/>
            <person name="Pfeifer M."/>
            <person name="Jakobsen K.S."/>
            <person name="Wulff B.B."/>
            <person name="Steuernagel B."/>
            <person name="Mayer K.F."/>
            <person name="Olsen O.A."/>
        </authorList>
    </citation>
    <scope>NUCLEOTIDE SEQUENCE [LARGE SCALE GENOMIC DNA]</scope>
    <source>
        <strain evidence="2">cv. AL8/78</strain>
    </source>
</reference>